<sequence>MFSSAKSFIPVSSGGKLPWYHKAERYTKITDHTSATNDHFPVKEIIRIVALENDANPWPAASTISLLILSGQNFDIIGYAHLVLVELPLTSKRQSIAGAAVCVHSPSFHIQPPGLDHNRPRL</sequence>
<protein>
    <submittedName>
        <fullName evidence="1">Uncharacterized protein</fullName>
    </submittedName>
</protein>
<gene>
    <name evidence="1" type="ORF">SNOG_06936</name>
</gene>
<name>Q0UMS8_PHANO</name>
<dbReference type="InParanoid" id="Q0UMS8"/>
<dbReference type="GeneID" id="5974187"/>
<organism evidence="1 2">
    <name type="scientific">Phaeosphaeria nodorum (strain SN15 / ATCC MYA-4574 / FGSC 10173)</name>
    <name type="common">Glume blotch fungus</name>
    <name type="synonym">Parastagonospora nodorum</name>
    <dbReference type="NCBI Taxonomy" id="321614"/>
    <lineage>
        <taxon>Eukaryota</taxon>
        <taxon>Fungi</taxon>
        <taxon>Dikarya</taxon>
        <taxon>Ascomycota</taxon>
        <taxon>Pezizomycotina</taxon>
        <taxon>Dothideomycetes</taxon>
        <taxon>Pleosporomycetidae</taxon>
        <taxon>Pleosporales</taxon>
        <taxon>Pleosporineae</taxon>
        <taxon>Phaeosphaeriaceae</taxon>
        <taxon>Parastagonospora</taxon>
    </lineage>
</organism>
<dbReference type="EMBL" id="CH445334">
    <property type="protein sequence ID" value="EAT85587.1"/>
    <property type="molecule type" value="Genomic_DNA"/>
</dbReference>
<accession>Q0UMS8</accession>
<evidence type="ECO:0000313" key="1">
    <source>
        <dbReference type="EMBL" id="EAT85587.1"/>
    </source>
</evidence>
<dbReference type="RefSeq" id="XP_001797297.1">
    <property type="nucleotide sequence ID" value="XM_001797245.1"/>
</dbReference>
<dbReference type="Proteomes" id="UP000001055">
    <property type="component" value="Unassembled WGS sequence"/>
</dbReference>
<dbReference type="AlphaFoldDB" id="Q0UMS8"/>
<proteinExistence type="predicted"/>
<evidence type="ECO:0000313" key="2">
    <source>
        <dbReference type="Proteomes" id="UP000001055"/>
    </source>
</evidence>
<dbReference type="KEGG" id="pno:SNOG_06936"/>
<reference evidence="2" key="1">
    <citation type="journal article" date="2007" name="Plant Cell">
        <title>Dothideomycete-plant interactions illuminated by genome sequencing and EST analysis of the wheat pathogen Stagonospora nodorum.</title>
        <authorList>
            <person name="Hane J.K."/>
            <person name="Lowe R.G."/>
            <person name="Solomon P.S."/>
            <person name="Tan K.C."/>
            <person name="Schoch C.L."/>
            <person name="Spatafora J.W."/>
            <person name="Crous P.W."/>
            <person name="Kodira C."/>
            <person name="Birren B.W."/>
            <person name="Galagan J.E."/>
            <person name="Torriani S.F."/>
            <person name="McDonald B.A."/>
            <person name="Oliver R.P."/>
        </authorList>
    </citation>
    <scope>NUCLEOTIDE SEQUENCE [LARGE SCALE GENOMIC DNA]</scope>
    <source>
        <strain evidence="2">SN15 / ATCC MYA-4574 / FGSC 10173</strain>
    </source>
</reference>
<dbReference type="VEuPathDB" id="FungiDB:JI435_437820"/>